<keyword evidence="1" id="KW-0472">Membrane</keyword>
<keyword evidence="1" id="KW-0812">Transmembrane</keyword>
<dbReference type="AlphaFoldDB" id="A0A1Y3TN21"/>
<feature type="transmembrane region" description="Helical" evidence="1">
    <location>
        <begin position="52"/>
        <end position="72"/>
    </location>
</feature>
<keyword evidence="1" id="KW-1133">Transmembrane helix</keyword>
<dbReference type="EMBL" id="NFHM01000066">
    <property type="protein sequence ID" value="OUN37813.1"/>
    <property type="molecule type" value="Genomic_DNA"/>
</dbReference>
<comment type="caution">
    <text evidence="2">The sequence shown here is derived from an EMBL/GenBank/DDBJ whole genome shotgun (WGS) entry which is preliminary data.</text>
</comment>
<evidence type="ECO:0000313" key="3">
    <source>
        <dbReference type="Proteomes" id="UP000195455"/>
    </source>
</evidence>
<protein>
    <recommendedName>
        <fullName evidence="4">DUF3784 domain-containing protein</fullName>
    </recommendedName>
</protein>
<dbReference type="RefSeq" id="WP_087990402.1">
    <property type="nucleotide sequence ID" value="NZ_NFHM01000066.1"/>
</dbReference>
<organism evidence="2 3">
    <name type="scientific">Anaerotignum lactatifermentans</name>
    <dbReference type="NCBI Taxonomy" id="160404"/>
    <lineage>
        <taxon>Bacteria</taxon>
        <taxon>Bacillati</taxon>
        <taxon>Bacillota</taxon>
        <taxon>Clostridia</taxon>
        <taxon>Lachnospirales</taxon>
        <taxon>Anaerotignaceae</taxon>
        <taxon>Anaerotignum</taxon>
    </lineage>
</organism>
<dbReference type="Proteomes" id="UP000195455">
    <property type="component" value="Unassembled WGS sequence"/>
</dbReference>
<evidence type="ECO:0008006" key="4">
    <source>
        <dbReference type="Google" id="ProtNLM"/>
    </source>
</evidence>
<evidence type="ECO:0000313" key="2">
    <source>
        <dbReference type="EMBL" id="OUN37813.1"/>
    </source>
</evidence>
<feature type="transmembrane region" description="Helical" evidence="1">
    <location>
        <begin position="84"/>
        <end position="106"/>
    </location>
</feature>
<evidence type="ECO:0000256" key="1">
    <source>
        <dbReference type="SAM" id="Phobius"/>
    </source>
</evidence>
<name>A0A1Y3TN21_9FIRM</name>
<dbReference type="Pfam" id="PF12650">
    <property type="entry name" value="DUF3784"/>
    <property type="match status" value="1"/>
</dbReference>
<gene>
    <name evidence="2" type="ORF">B5G26_16460</name>
</gene>
<accession>A0A1Y3TN21</accession>
<proteinExistence type="predicted"/>
<reference evidence="3" key="1">
    <citation type="submission" date="2017-04" db="EMBL/GenBank/DDBJ databases">
        <title>Function of individual gut microbiota members based on whole genome sequencing of pure cultures obtained from chicken caecum.</title>
        <authorList>
            <person name="Medvecky M."/>
            <person name="Cejkova D."/>
            <person name="Polansky O."/>
            <person name="Karasova D."/>
            <person name="Kubasova T."/>
            <person name="Cizek A."/>
            <person name="Rychlik I."/>
        </authorList>
    </citation>
    <scope>NUCLEOTIDE SEQUENCE [LARGE SCALE GENOMIC DNA]</scope>
    <source>
        <strain evidence="3">An75</strain>
    </source>
</reference>
<feature type="transmembrane region" description="Helical" evidence="1">
    <location>
        <begin position="6"/>
        <end position="31"/>
    </location>
</feature>
<dbReference type="InterPro" id="IPR017259">
    <property type="entry name" value="UCP037672"/>
</dbReference>
<sequence length="112" mass="12074">MIAVVCILILAALFFIISGFLYGGKGSWLIAGFGTSSREERAKYDEKKVCRAMGVFCTICGVMLCLLAYLGSQAEQGQMAEAQLLPFGIVFLVVLLASLAGVARYIRKAGRK</sequence>